<dbReference type="Gene3D" id="2.120.10.80">
    <property type="entry name" value="Kelch-type beta propeller"/>
    <property type="match status" value="3"/>
</dbReference>
<protein>
    <submittedName>
        <fullName evidence="5">Uncharacterized protein</fullName>
    </submittedName>
</protein>
<dbReference type="EMBL" id="CAJNYU010001385">
    <property type="protein sequence ID" value="CAF3431041.1"/>
    <property type="molecule type" value="Genomic_DNA"/>
</dbReference>
<keyword evidence="4" id="KW-0812">Transmembrane</keyword>
<dbReference type="Proteomes" id="UP000663862">
    <property type="component" value="Unassembled WGS sequence"/>
</dbReference>
<dbReference type="AlphaFoldDB" id="A0A817SVV6"/>
<comment type="similarity">
    <text evidence="1">Belongs to the methyltransferase superfamily. LCMT family.</text>
</comment>
<evidence type="ECO:0000256" key="2">
    <source>
        <dbReference type="ARBA" id="ARBA00022441"/>
    </source>
</evidence>
<dbReference type="SUPFAM" id="SSF117281">
    <property type="entry name" value="Kelch motif"/>
    <property type="match status" value="2"/>
</dbReference>
<reference evidence="5" key="1">
    <citation type="submission" date="2021-02" db="EMBL/GenBank/DDBJ databases">
        <authorList>
            <person name="Nowell W R."/>
        </authorList>
    </citation>
    <scope>NUCLEOTIDE SEQUENCE</scope>
</reference>
<dbReference type="SMART" id="SM00612">
    <property type="entry name" value="Kelch"/>
    <property type="match status" value="5"/>
</dbReference>
<feature type="transmembrane region" description="Helical" evidence="4">
    <location>
        <begin position="45"/>
        <end position="71"/>
    </location>
</feature>
<keyword evidence="3" id="KW-0949">S-adenosyl-L-methionine</keyword>
<evidence type="ECO:0000313" key="6">
    <source>
        <dbReference type="EMBL" id="CAF3431041.1"/>
    </source>
</evidence>
<dbReference type="InterPro" id="IPR006652">
    <property type="entry name" value="Kelch_1"/>
</dbReference>
<dbReference type="Proteomes" id="UP000663825">
    <property type="component" value="Unassembled WGS sequence"/>
</dbReference>
<evidence type="ECO:0000313" key="9">
    <source>
        <dbReference type="Proteomes" id="UP000663825"/>
    </source>
</evidence>
<keyword evidence="4" id="KW-0472">Membrane</keyword>
<dbReference type="PANTHER" id="PTHR46529">
    <property type="entry name" value="TRNA WYBUTOSINE-SYNTHESIZING PROTEIN 4"/>
    <property type="match status" value="1"/>
</dbReference>
<dbReference type="Proteomes" id="UP000663873">
    <property type="component" value="Unassembled WGS sequence"/>
</dbReference>
<dbReference type="Proteomes" id="UP000663869">
    <property type="component" value="Unassembled WGS sequence"/>
</dbReference>
<evidence type="ECO:0000313" key="10">
    <source>
        <dbReference type="Proteomes" id="UP000663873"/>
    </source>
</evidence>
<comment type="caution">
    <text evidence="5">The sequence shown here is derived from an EMBL/GenBank/DDBJ whole genome shotgun (WGS) entry which is preliminary data.</text>
</comment>
<keyword evidence="2" id="KW-0880">Kelch repeat</keyword>
<evidence type="ECO:0000313" key="7">
    <source>
        <dbReference type="EMBL" id="CAF4175457.1"/>
    </source>
</evidence>
<dbReference type="GO" id="GO:0031591">
    <property type="term" value="P:wybutosine biosynthetic process"/>
    <property type="evidence" value="ECO:0007669"/>
    <property type="project" value="TreeGrafter"/>
</dbReference>
<dbReference type="GO" id="GO:0008175">
    <property type="term" value="F:tRNA methyltransferase activity"/>
    <property type="evidence" value="ECO:0007669"/>
    <property type="project" value="TreeGrafter"/>
</dbReference>
<keyword evidence="10" id="KW-1185">Reference proteome</keyword>
<keyword evidence="4" id="KW-1133">Transmembrane helix</keyword>
<evidence type="ECO:0000313" key="8">
    <source>
        <dbReference type="EMBL" id="CAF4295320.1"/>
    </source>
</evidence>
<dbReference type="GO" id="GO:0030488">
    <property type="term" value="P:tRNA methylation"/>
    <property type="evidence" value="ECO:0007669"/>
    <property type="project" value="TreeGrafter"/>
</dbReference>
<dbReference type="OrthoDB" id="10059915at2759"/>
<proteinExistence type="inferred from homology"/>
<dbReference type="InterPro" id="IPR015915">
    <property type="entry name" value="Kelch-typ_b-propeller"/>
</dbReference>
<evidence type="ECO:0000256" key="3">
    <source>
        <dbReference type="ARBA" id="ARBA00022691"/>
    </source>
</evidence>
<accession>A0A817SVV6</accession>
<dbReference type="EMBL" id="CAJOBP010000417">
    <property type="protein sequence ID" value="CAF4175457.1"/>
    <property type="molecule type" value="Genomic_DNA"/>
</dbReference>
<dbReference type="PANTHER" id="PTHR46529:SF1">
    <property type="entry name" value="TRNA WYBUTOSINE-SYNTHESIZING PROTEIN 4"/>
    <property type="match status" value="1"/>
</dbReference>
<dbReference type="EMBL" id="CAJNXB010003259">
    <property type="protein sequence ID" value="CAF3303713.1"/>
    <property type="molecule type" value="Genomic_DNA"/>
</dbReference>
<evidence type="ECO:0000256" key="4">
    <source>
        <dbReference type="SAM" id="Phobius"/>
    </source>
</evidence>
<evidence type="ECO:0000313" key="5">
    <source>
        <dbReference type="EMBL" id="CAF3303713.1"/>
    </source>
</evidence>
<gene>
    <name evidence="6" type="ORF">FME351_LOCUS11821</name>
    <name evidence="5" type="ORF">TIS948_LOCUS18587</name>
    <name evidence="8" type="ORF">TSG867_LOCUS5891</name>
    <name evidence="7" type="ORF">UJA718_LOCUS4969</name>
</gene>
<dbReference type="EMBL" id="CAJOBQ010000212">
    <property type="protein sequence ID" value="CAF4295320.1"/>
    <property type="molecule type" value="Genomic_DNA"/>
</dbReference>
<evidence type="ECO:0000256" key="1">
    <source>
        <dbReference type="ARBA" id="ARBA00010703"/>
    </source>
</evidence>
<name>A0A817SVV6_9BILA</name>
<organism evidence="5 9">
    <name type="scientific">Rotaria socialis</name>
    <dbReference type="NCBI Taxonomy" id="392032"/>
    <lineage>
        <taxon>Eukaryota</taxon>
        <taxon>Metazoa</taxon>
        <taxon>Spiralia</taxon>
        <taxon>Gnathifera</taxon>
        <taxon>Rotifera</taxon>
        <taxon>Eurotatoria</taxon>
        <taxon>Bdelloidea</taxon>
        <taxon>Philodinida</taxon>
        <taxon>Philodinidae</taxon>
        <taxon>Rotaria</taxon>
    </lineage>
</organism>
<sequence length="442" mass="46689">MMISTITSKRHDFDGSSVPGSSFKELSLSSVKVKSPMKTIRNRRWLVAVVGLLASTALIVTVGSVVILFAIHPSTTTSNTTCFTAPSPQPSNAWFSVGNMSTPRYLHASTFISQDNGILITGGLDGTAGLASTERYIPSTGCFRMSSGMSSVRYYHSADAMTSLSSWVVIAGGLTSATISSTADLYDPITETIITINLAFPVYAHSSTKLNEWQLVLIGGVTTTGYVSTGEVLRVGSPSAFISALNTVPVGIVWHTATQLYNNSYLALIVGGTDGSSYYSTVSLYQGTSDTFISLAPAVLLSTPRAYHTATYLSYPINQVLIAGGLSNSVTVLNTFALFDINNIKFVTITATMVTSRYFHTATLLPNGKILVIGGANAVVLSSCELIDPANNFISTSVASLNIARYRHTATLISSSGNGTVLICGGVTFSSVVINSCEIYIA</sequence>